<reference evidence="1" key="1">
    <citation type="submission" date="2023-04" db="EMBL/GenBank/DDBJ databases">
        <title>Ambrosiozyma monospora NBRC 10751.</title>
        <authorList>
            <person name="Ichikawa N."/>
            <person name="Sato H."/>
            <person name="Tonouchi N."/>
        </authorList>
    </citation>
    <scope>NUCLEOTIDE SEQUENCE</scope>
    <source>
        <strain evidence="1">NBRC 10751</strain>
    </source>
</reference>
<sequence>MLTPSQRDAISQFQRVIPNPQLSESQQIQLLQSFNWDLERSILYYYESHPYLAVASAPTNTTGATRSRSRSSLISDAMSDNPFARLLRGVGVGSSSDNNSSNIIHDSTQSMPGAFPEDEIIREPSKLHQYFNKFINYSLQFIVNAIVLPLCVIYKALGYTLAFLLAIVMPIIGHNGLKYKIIRKTNNPTDVARRFVMRFDETIGNSTYSSGRLDTIGSNLQVAVNVVVEATVKKLII</sequence>
<accession>A0ACB5STT8</accession>
<name>A0ACB5STT8_AMBMO</name>
<gene>
    <name evidence="1" type="ORF">Amon02_000058200</name>
</gene>
<proteinExistence type="predicted"/>
<comment type="caution">
    <text evidence="1">The sequence shown here is derived from an EMBL/GenBank/DDBJ whole genome shotgun (WGS) entry which is preliminary data.</text>
</comment>
<keyword evidence="2" id="KW-1185">Reference proteome</keyword>
<protein>
    <submittedName>
        <fullName evidence="1">Unnamed protein product</fullName>
    </submittedName>
</protein>
<organism evidence="1 2">
    <name type="scientific">Ambrosiozyma monospora</name>
    <name type="common">Yeast</name>
    <name type="synonym">Endomycopsis monosporus</name>
    <dbReference type="NCBI Taxonomy" id="43982"/>
    <lineage>
        <taxon>Eukaryota</taxon>
        <taxon>Fungi</taxon>
        <taxon>Dikarya</taxon>
        <taxon>Ascomycota</taxon>
        <taxon>Saccharomycotina</taxon>
        <taxon>Pichiomycetes</taxon>
        <taxon>Pichiales</taxon>
        <taxon>Pichiaceae</taxon>
        <taxon>Ambrosiozyma</taxon>
    </lineage>
</organism>
<evidence type="ECO:0000313" key="2">
    <source>
        <dbReference type="Proteomes" id="UP001165064"/>
    </source>
</evidence>
<dbReference type="Proteomes" id="UP001165064">
    <property type="component" value="Unassembled WGS sequence"/>
</dbReference>
<dbReference type="EMBL" id="BSXS01000211">
    <property type="protein sequence ID" value="GME71443.1"/>
    <property type="molecule type" value="Genomic_DNA"/>
</dbReference>
<evidence type="ECO:0000313" key="1">
    <source>
        <dbReference type="EMBL" id="GME71443.1"/>
    </source>
</evidence>